<dbReference type="KEGG" id="dpf:ON006_22405"/>
<dbReference type="AlphaFoldDB" id="A0A9E8N606"/>
<evidence type="ECO:0000313" key="1">
    <source>
        <dbReference type="EMBL" id="WAC10489.1"/>
    </source>
</evidence>
<protein>
    <submittedName>
        <fullName evidence="1">Uncharacterized protein</fullName>
    </submittedName>
</protein>
<evidence type="ECO:0000313" key="2">
    <source>
        <dbReference type="Proteomes" id="UP001164653"/>
    </source>
</evidence>
<accession>A0A9E8N606</accession>
<keyword evidence="2" id="KW-1185">Reference proteome</keyword>
<sequence>MNTLQNPANKEANGENRSIIGNEQALIRQFEIIRQFFQTDDGCEIIASLHAMVENFLFTENLANVTPIMRERIVSQLRVATFVAELERSYNELNKY</sequence>
<gene>
    <name evidence="1" type="ORF">ON006_22405</name>
</gene>
<proteinExistence type="predicted"/>
<dbReference type="RefSeq" id="WP_244824481.1">
    <property type="nucleotide sequence ID" value="NZ_CP112998.1"/>
</dbReference>
<name>A0A9E8N606_9BACT</name>
<dbReference type="EMBL" id="CP112998">
    <property type="protein sequence ID" value="WAC10489.1"/>
    <property type="molecule type" value="Genomic_DNA"/>
</dbReference>
<organism evidence="1 2">
    <name type="scientific">Dyadobacter pollutisoli</name>
    <dbReference type="NCBI Taxonomy" id="2910158"/>
    <lineage>
        <taxon>Bacteria</taxon>
        <taxon>Pseudomonadati</taxon>
        <taxon>Bacteroidota</taxon>
        <taxon>Cytophagia</taxon>
        <taxon>Cytophagales</taxon>
        <taxon>Spirosomataceae</taxon>
        <taxon>Dyadobacter</taxon>
    </lineage>
</organism>
<dbReference type="Proteomes" id="UP001164653">
    <property type="component" value="Chromosome"/>
</dbReference>
<reference evidence="1" key="1">
    <citation type="submission" date="2022-11" db="EMBL/GenBank/DDBJ databases">
        <title>Dyadobacter pollutisoli sp. nov., isolated from plastic dumped soil.</title>
        <authorList>
            <person name="Kim J.M."/>
            <person name="Kim K.R."/>
            <person name="Lee J.K."/>
            <person name="Hao L."/>
            <person name="Jeon C.O."/>
        </authorList>
    </citation>
    <scope>NUCLEOTIDE SEQUENCE</scope>
    <source>
        <strain evidence="1">U1</strain>
    </source>
</reference>